<accession>A0A833QRG1</accession>
<dbReference type="AlphaFoldDB" id="A0A833QRG1"/>
<comment type="caution">
    <text evidence="3">The sequence shown here is derived from an EMBL/GenBank/DDBJ whole genome shotgun (WGS) entry which is preliminary data.</text>
</comment>
<name>A0A833QRG1_9POAL</name>
<proteinExistence type="predicted"/>
<dbReference type="GO" id="GO:0005741">
    <property type="term" value="C:mitochondrial outer membrane"/>
    <property type="evidence" value="ECO:0007669"/>
    <property type="project" value="TreeGrafter"/>
</dbReference>
<evidence type="ECO:0000313" key="4">
    <source>
        <dbReference type="Proteomes" id="UP000623129"/>
    </source>
</evidence>
<gene>
    <name evidence="3" type="ORF">FCM35_KLT06470</name>
</gene>
<evidence type="ECO:0000256" key="2">
    <source>
        <dbReference type="ARBA" id="ARBA00022840"/>
    </source>
</evidence>
<evidence type="ECO:0000313" key="3">
    <source>
        <dbReference type="EMBL" id="KAF3327864.1"/>
    </source>
</evidence>
<dbReference type="OrthoDB" id="10254455at2759"/>
<organism evidence="3 4">
    <name type="scientific">Carex littledalei</name>
    <dbReference type="NCBI Taxonomy" id="544730"/>
    <lineage>
        <taxon>Eukaryota</taxon>
        <taxon>Viridiplantae</taxon>
        <taxon>Streptophyta</taxon>
        <taxon>Embryophyta</taxon>
        <taxon>Tracheophyta</taxon>
        <taxon>Spermatophyta</taxon>
        <taxon>Magnoliopsida</taxon>
        <taxon>Liliopsida</taxon>
        <taxon>Poales</taxon>
        <taxon>Cyperaceae</taxon>
        <taxon>Cyperoideae</taxon>
        <taxon>Cariceae</taxon>
        <taxon>Carex</taxon>
        <taxon>Carex subgen. Euthyceras</taxon>
    </lineage>
</organism>
<reference evidence="3" key="1">
    <citation type="submission" date="2020-01" db="EMBL/GenBank/DDBJ databases">
        <title>Genome sequence of Kobresia littledalei, the first chromosome-level genome in the family Cyperaceae.</title>
        <authorList>
            <person name="Qu G."/>
        </authorList>
    </citation>
    <scope>NUCLEOTIDE SEQUENCE</scope>
    <source>
        <strain evidence="3">C.B.Clarke</strain>
        <tissue evidence="3">Leaf</tissue>
    </source>
</reference>
<protein>
    <submittedName>
        <fullName evidence="3">Uncharacterized protein</fullName>
    </submittedName>
</protein>
<evidence type="ECO:0000256" key="1">
    <source>
        <dbReference type="ARBA" id="ARBA00022741"/>
    </source>
</evidence>
<dbReference type="PANTHER" id="PTHR45644">
    <property type="entry name" value="AAA ATPASE, PUTATIVE (AFU_ORTHOLOGUE AFUA_2G12920)-RELATED-RELATED"/>
    <property type="match status" value="1"/>
</dbReference>
<dbReference type="GO" id="GO:0005524">
    <property type="term" value="F:ATP binding"/>
    <property type="evidence" value="ECO:0007669"/>
    <property type="project" value="UniProtKB-KW"/>
</dbReference>
<dbReference type="Gene3D" id="1.10.8.60">
    <property type="match status" value="1"/>
</dbReference>
<keyword evidence="2" id="KW-0067">ATP-binding</keyword>
<dbReference type="Proteomes" id="UP000623129">
    <property type="component" value="Unassembled WGS sequence"/>
</dbReference>
<dbReference type="EMBL" id="SWLB01000016">
    <property type="protein sequence ID" value="KAF3327864.1"/>
    <property type="molecule type" value="Genomic_DNA"/>
</dbReference>
<keyword evidence="1" id="KW-0547">Nucleotide-binding</keyword>
<sequence length="133" mass="14727">MENLCIAAAYRPVQELLEDEKKAGGVTSTRPSIRPLKLEDFIKAKAKVSPSVAYDATSMNELRNWTPTSIFSAWRLLTLNGCGSHISTLNRAPCLDADEEEEEAGGSPVRCRVRRNLKIEALQVVSSFNFLKS</sequence>
<keyword evidence="4" id="KW-1185">Reference proteome</keyword>
<dbReference type="InterPro" id="IPR051701">
    <property type="entry name" value="Mito_OM_Translocase_MSP1"/>
</dbReference>
<dbReference type="PANTHER" id="PTHR45644:SF56">
    <property type="entry name" value="AAA ATPASE, PUTATIVE (AFU_ORTHOLOGUE AFUA_2G12920)-RELATED"/>
    <property type="match status" value="1"/>
</dbReference>